<dbReference type="PRINTS" id="PR00481">
    <property type="entry name" value="LAMNOPPTDASE"/>
</dbReference>
<keyword evidence="2 10" id="KW-0031">Aminopeptidase</keyword>
<dbReference type="Pfam" id="PF02789">
    <property type="entry name" value="Peptidase_M17_N"/>
    <property type="match status" value="1"/>
</dbReference>
<keyword evidence="11" id="KW-1185">Reference proteome</keyword>
<keyword evidence="4" id="KW-0378">Hydrolase</keyword>
<dbReference type="GO" id="GO:0070006">
    <property type="term" value="F:metalloaminopeptidase activity"/>
    <property type="evidence" value="ECO:0007669"/>
    <property type="project" value="InterPro"/>
</dbReference>
<evidence type="ECO:0000313" key="11">
    <source>
        <dbReference type="Proteomes" id="UP000275368"/>
    </source>
</evidence>
<evidence type="ECO:0000256" key="2">
    <source>
        <dbReference type="ARBA" id="ARBA00022438"/>
    </source>
</evidence>
<dbReference type="GO" id="GO:0006508">
    <property type="term" value="P:proteolysis"/>
    <property type="evidence" value="ECO:0007669"/>
    <property type="project" value="UniProtKB-KW"/>
</dbReference>
<dbReference type="KEGG" id="pbk:Back11_51690"/>
<dbReference type="PANTHER" id="PTHR11963">
    <property type="entry name" value="LEUCINE AMINOPEPTIDASE-RELATED"/>
    <property type="match status" value="1"/>
</dbReference>
<dbReference type="PROSITE" id="PS00631">
    <property type="entry name" value="CYTOSOL_AP"/>
    <property type="match status" value="1"/>
</dbReference>
<evidence type="ECO:0000256" key="3">
    <source>
        <dbReference type="ARBA" id="ARBA00022670"/>
    </source>
</evidence>
<evidence type="ECO:0000256" key="8">
    <source>
        <dbReference type="ARBA" id="ARBA00050061"/>
    </source>
</evidence>
<proteinExistence type="inferred from homology"/>
<dbReference type="AlphaFoldDB" id="A0A3G9JLQ0"/>
<evidence type="ECO:0000256" key="7">
    <source>
        <dbReference type="ARBA" id="ARBA00050021"/>
    </source>
</evidence>
<dbReference type="SUPFAM" id="SSF52949">
    <property type="entry name" value="Macro domain-like"/>
    <property type="match status" value="1"/>
</dbReference>
<dbReference type="EMBL" id="AP019308">
    <property type="protein sequence ID" value="BBH23824.1"/>
    <property type="molecule type" value="Genomic_DNA"/>
</dbReference>
<evidence type="ECO:0000256" key="4">
    <source>
        <dbReference type="ARBA" id="ARBA00022801"/>
    </source>
</evidence>
<evidence type="ECO:0000259" key="9">
    <source>
        <dbReference type="PROSITE" id="PS00631"/>
    </source>
</evidence>
<evidence type="ECO:0000256" key="6">
    <source>
        <dbReference type="ARBA" id="ARBA00049972"/>
    </source>
</evidence>
<accession>A0A3G9JLQ0</accession>
<dbReference type="OrthoDB" id="9809354at2"/>
<feature type="domain" description="Cytosol aminopeptidase" evidence="9">
    <location>
        <begin position="326"/>
        <end position="333"/>
    </location>
</feature>
<evidence type="ECO:0000313" key="10">
    <source>
        <dbReference type="EMBL" id="BBH23824.1"/>
    </source>
</evidence>
<sequence>MNDFNIMTGPELAPAREMEAIVYLLFDEDRDERDGCRIAPSMKRRGETTWFLGRQQEQHLLVVGMGTIQDLTLERIREAAGLAGRAIIKQHIQTVEIVLGELIQKAIDASDAVTAWVEGLLLGIYAFDSYQSRKVTHSLAHMHIRSEHACEQAVEWAKLRVRGTILSRDLVNEPPDRLNPTAFVKRVQEHFVNRKVIVNVYQGEMLEERQMNGLRTVGRGSRHLPALVEIIYDPDPGQPLLALIGKGVTFDMGGMNVKNGRDISDARMDMGGAAAVIGALDILIDANCQKNIVALLPIADNVPGSDAFLPSEVVTYPNGLTVQVRNTDAEGRLMLADALLHAASLGAAEIIDIATLTGNVGDALGLSMAGMWGDKEMTERLHRIGEVNGDRIWPMPLIDDYEALLRSDYADLANLSSTTYGGAIIAALFLRNFTDRSVPWVHIDMANTVQAKHTYSYYPVGASGYGARLLADYVLAK</sequence>
<evidence type="ECO:0000256" key="1">
    <source>
        <dbReference type="ARBA" id="ARBA00009528"/>
    </source>
</evidence>
<dbReference type="Pfam" id="PF00883">
    <property type="entry name" value="Peptidase_M17"/>
    <property type="match status" value="1"/>
</dbReference>
<dbReference type="InterPro" id="IPR000819">
    <property type="entry name" value="Peptidase_M17_C"/>
</dbReference>
<organism evidence="10 11">
    <name type="scientific">Paenibacillus baekrokdamisoli</name>
    <dbReference type="NCBI Taxonomy" id="1712516"/>
    <lineage>
        <taxon>Bacteria</taxon>
        <taxon>Bacillati</taxon>
        <taxon>Bacillota</taxon>
        <taxon>Bacilli</taxon>
        <taxon>Bacillales</taxon>
        <taxon>Paenibacillaceae</taxon>
        <taxon>Paenibacillus</taxon>
    </lineage>
</organism>
<gene>
    <name evidence="10" type="primary">pepA_2</name>
    <name evidence="10" type="ORF">Back11_51690</name>
</gene>
<dbReference type="InterPro" id="IPR008283">
    <property type="entry name" value="Peptidase_M17_N"/>
</dbReference>
<dbReference type="SUPFAM" id="SSF53187">
    <property type="entry name" value="Zn-dependent exopeptidases"/>
    <property type="match status" value="1"/>
</dbReference>
<dbReference type="Gene3D" id="3.40.220.10">
    <property type="entry name" value="Leucine Aminopeptidase, subunit E, domain 1"/>
    <property type="match status" value="1"/>
</dbReference>
<dbReference type="GO" id="GO:0005737">
    <property type="term" value="C:cytoplasm"/>
    <property type="evidence" value="ECO:0007669"/>
    <property type="project" value="InterPro"/>
</dbReference>
<evidence type="ECO:0000256" key="5">
    <source>
        <dbReference type="ARBA" id="ARBA00033172"/>
    </source>
</evidence>
<keyword evidence="3" id="KW-0645">Protease</keyword>
<comment type="similarity">
    <text evidence="1">Belongs to the peptidase M17 family.</text>
</comment>
<dbReference type="GO" id="GO:0030145">
    <property type="term" value="F:manganese ion binding"/>
    <property type="evidence" value="ECO:0007669"/>
    <property type="project" value="InterPro"/>
</dbReference>
<protein>
    <recommendedName>
        <fullName evidence="7">Probable cytosol aminopeptidase</fullName>
    </recommendedName>
    <alternativeName>
        <fullName evidence="8">Leucine aminopeptidase</fullName>
    </alternativeName>
    <alternativeName>
        <fullName evidence="5">Leucyl aminopeptidase</fullName>
    </alternativeName>
</protein>
<dbReference type="CDD" id="cd00433">
    <property type="entry name" value="Peptidase_M17"/>
    <property type="match status" value="1"/>
</dbReference>
<dbReference type="InterPro" id="IPR011356">
    <property type="entry name" value="Leucine_aapep/pepB"/>
</dbReference>
<dbReference type="Gene3D" id="3.40.630.10">
    <property type="entry name" value="Zn peptidases"/>
    <property type="match status" value="1"/>
</dbReference>
<dbReference type="RefSeq" id="WP_125663594.1">
    <property type="nucleotide sequence ID" value="NZ_AP019308.1"/>
</dbReference>
<name>A0A3G9JLQ0_9BACL</name>
<dbReference type="Proteomes" id="UP000275368">
    <property type="component" value="Chromosome"/>
</dbReference>
<comment type="function">
    <text evidence="6">Presumably involved in the processing and regular turnover of intracellular proteins. Catalyzes the removal of unsubstituted N-terminal amino acids from various peptides.</text>
</comment>
<dbReference type="PANTHER" id="PTHR11963:SF23">
    <property type="entry name" value="CYTOSOL AMINOPEPTIDASE"/>
    <property type="match status" value="1"/>
</dbReference>
<dbReference type="InterPro" id="IPR043472">
    <property type="entry name" value="Macro_dom-like"/>
</dbReference>
<reference evidence="10 11" key="1">
    <citation type="submission" date="2018-11" db="EMBL/GenBank/DDBJ databases">
        <title>Complete genome sequence of Paenibacillus baekrokdamisoli strain KCTC 33723.</title>
        <authorList>
            <person name="Kang S.W."/>
            <person name="Lee K.C."/>
            <person name="Kim K.K."/>
            <person name="Kim J.S."/>
            <person name="Kim D.S."/>
            <person name="Ko S.H."/>
            <person name="Yang S.H."/>
            <person name="Lee J.S."/>
        </authorList>
    </citation>
    <scope>NUCLEOTIDE SEQUENCE [LARGE SCALE GENOMIC DNA]</scope>
    <source>
        <strain evidence="10 11">KCTC 33723</strain>
    </source>
</reference>